<reference evidence="2 3" key="1">
    <citation type="journal article" date="2018" name="BMC Genomics">
        <title>Comparative genome analyses reveal sequence features reflecting distinct modes of host-adaptation between dicot and monocot powdery mildew.</title>
        <authorList>
            <person name="Wu Y."/>
            <person name="Ma X."/>
            <person name="Pan Z."/>
            <person name="Kale S.D."/>
            <person name="Song Y."/>
            <person name="King H."/>
            <person name="Zhang Q."/>
            <person name="Presley C."/>
            <person name="Deng X."/>
            <person name="Wei C.I."/>
            <person name="Xiao S."/>
        </authorList>
    </citation>
    <scope>NUCLEOTIDE SEQUENCE [LARGE SCALE GENOMIC DNA]</scope>
    <source>
        <strain evidence="2">UMSG3</strain>
    </source>
</reference>
<gene>
    <name evidence="2" type="ORF">GcM3_042042</name>
</gene>
<keyword evidence="3" id="KW-1185">Reference proteome</keyword>
<comment type="caution">
    <text evidence="2">The sequence shown here is derived from an EMBL/GenBank/DDBJ whole genome shotgun (WGS) entry which is preliminary data.</text>
</comment>
<dbReference type="AlphaFoldDB" id="A0A420J1X0"/>
<feature type="region of interest" description="Disordered" evidence="1">
    <location>
        <begin position="1"/>
        <end position="21"/>
    </location>
</feature>
<evidence type="ECO:0000313" key="3">
    <source>
        <dbReference type="Proteomes" id="UP000283383"/>
    </source>
</evidence>
<proteinExistence type="predicted"/>
<feature type="compositionally biased region" description="Polar residues" evidence="1">
    <location>
        <begin position="12"/>
        <end position="21"/>
    </location>
</feature>
<evidence type="ECO:0000256" key="1">
    <source>
        <dbReference type="SAM" id="MobiDB-lite"/>
    </source>
</evidence>
<organism evidence="2 3">
    <name type="scientific">Golovinomyces cichoracearum</name>
    <dbReference type="NCBI Taxonomy" id="62708"/>
    <lineage>
        <taxon>Eukaryota</taxon>
        <taxon>Fungi</taxon>
        <taxon>Dikarya</taxon>
        <taxon>Ascomycota</taxon>
        <taxon>Pezizomycotina</taxon>
        <taxon>Leotiomycetes</taxon>
        <taxon>Erysiphales</taxon>
        <taxon>Erysiphaceae</taxon>
        <taxon>Golovinomyces</taxon>
    </lineage>
</organism>
<dbReference type="EMBL" id="MCBQ01004204">
    <property type="protein sequence ID" value="RKF80817.1"/>
    <property type="molecule type" value="Genomic_DNA"/>
</dbReference>
<accession>A0A420J1X0</accession>
<protein>
    <submittedName>
        <fullName evidence="2">Uncharacterized protein</fullName>
    </submittedName>
</protein>
<name>A0A420J1X0_9PEZI</name>
<evidence type="ECO:0000313" key="2">
    <source>
        <dbReference type="EMBL" id="RKF80817.1"/>
    </source>
</evidence>
<sequence>MASVASVASGMPTPQRTENNLSRFKKVTPYIENNAEINGGENLFKICPREVTLGDCTRVYNEKSKEYQYCANYARSNKPVILFPPKRTKKRSMEMLFGEVAVRNKSPESMACFESLKSEKPKLSKLYDTCTHEIVRDLIYEGKGNTNVTTCA</sequence>
<dbReference type="Proteomes" id="UP000283383">
    <property type="component" value="Unassembled WGS sequence"/>
</dbReference>